<gene>
    <name evidence="1" type="ORF">E4U56_006957</name>
</gene>
<reference evidence="1" key="1">
    <citation type="journal article" date="2020" name="bioRxiv">
        <title>Whole genome comparisons of ergot fungi reveals the divergence and evolution of species within the genus Claviceps are the result of varying mechanisms driving genome evolution and host range expansion.</title>
        <authorList>
            <person name="Wyka S.A."/>
            <person name="Mondo S.J."/>
            <person name="Liu M."/>
            <person name="Dettman J."/>
            <person name="Nalam V."/>
            <person name="Broders K.D."/>
        </authorList>
    </citation>
    <scope>NUCLEOTIDE SEQUENCE</scope>
    <source>
        <strain evidence="1">CCC 1102</strain>
    </source>
</reference>
<accession>A0A9P7MWG0</accession>
<dbReference type="AlphaFoldDB" id="A0A9P7MWG0"/>
<dbReference type="InterPro" id="IPR043472">
    <property type="entry name" value="Macro_dom-like"/>
</dbReference>
<evidence type="ECO:0000313" key="1">
    <source>
        <dbReference type="EMBL" id="KAG5971318.1"/>
    </source>
</evidence>
<organism evidence="1 2">
    <name type="scientific">Claviceps arundinis</name>
    <dbReference type="NCBI Taxonomy" id="1623583"/>
    <lineage>
        <taxon>Eukaryota</taxon>
        <taxon>Fungi</taxon>
        <taxon>Dikarya</taxon>
        <taxon>Ascomycota</taxon>
        <taxon>Pezizomycotina</taxon>
        <taxon>Sordariomycetes</taxon>
        <taxon>Hypocreomycetidae</taxon>
        <taxon>Hypocreales</taxon>
        <taxon>Clavicipitaceae</taxon>
        <taxon>Claviceps</taxon>
    </lineage>
</organism>
<dbReference type="Gene3D" id="3.40.220.10">
    <property type="entry name" value="Leucine Aminopeptidase, subunit E, domain 1"/>
    <property type="match status" value="1"/>
</dbReference>
<dbReference type="PANTHER" id="PTHR35596">
    <property type="entry name" value="DUF2263 DOMAIN-CONTAINING PROTEIN"/>
    <property type="match status" value="1"/>
</dbReference>
<dbReference type="PANTHER" id="PTHR35596:SF2">
    <property type="entry name" value="MICROBIAL-TYPE PARG CATALYTIC DOMAIN-CONTAINING PROTEIN"/>
    <property type="match status" value="1"/>
</dbReference>
<proteinExistence type="predicted"/>
<protein>
    <recommendedName>
        <fullName evidence="3">Microbial-type PARG catalytic domain-containing protein</fullName>
    </recommendedName>
</protein>
<sequence>MDGEVTPDQVAVDTERNFTPPCEHPAFRVAPVLSFPIPYDRPTEKMRKDRRWAPGISPPEFLVVAGDPVMVALSHAAADSEESEAIGGATIRVPFICDAHHSSPGSHHSDNQPTYEEEFCNRSNLLDTLRTPKPNTRPLYPIYDTGGIFSDIVVVYLGPRDKYDKLSPIPNLPVVSVSPVRQPGVKRDGTEYSYEPDQQRMRDKIWGALRICLRHRFDRVVIGDFGLGDTYRNPPKGVAELWQSLLLHDPDLRGQFKYIVFAFPDPTQSTTQFLRDERARKLQADYERRRLSISAGDDTSSTLTGRMADLPIPPPAPTDMAIFESVFDPDETQRVLKDPWGKRRHNKWRSEMISGKLRNLSWWEV</sequence>
<evidence type="ECO:0000313" key="2">
    <source>
        <dbReference type="Proteomes" id="UP000784919"/>
    </source>
</evidence>
<name>A0A9P7MWG0_9HYPO</name>
<comment type="caution">
    <text evidence="1">The sequence shown here is derived from an EMBL/GenBank/DDBJ whole genome shotgun (WGS) entry which is preliminary data.</text>
</comment>
<dbReference type="Proteomes" id="UP000784919">
    <property type="component" value="Unassembled WGS sequence"/>
</dbReference>
<dbReference type="EMBL" id="SRPS01000060">
    <property type="protein sequence ID" value="KAG5971318.1"/>
    <property type="molecule type" value="Genomic_DNA"/>
</dbReference>
<dbReference type="OrthoDB" id="2440523at2759"/>
<evidence type="ECO:0008006" key="3">
    <source>
        <dbReference type="Google" id="ProtNLM"/>
    </source>
</evidence>